<comment type="caution">
    <text evidence="1">The sequence shown here is derived from an EMBL/GenBank/DDBJ whole genome shotgun (WGS) entry which is preliminary data.</text>
</comment>
<name>A0ABC8JMS3_ERUVS</name>
<gene>
    <name evidence="1" type="ORF">ERUC_LOCUS10230</name>
</gene>
<organism evidence="1 2">
    <name type="scientific">Eruca vesicaria subsp. sativa</name>
    <name type="common">Garden rocket</name>
    <name type="synonym">Eruca sativa</name>
    <dbReference type="NCBI Taxonomy" id="29727"/>
    <lineage>
        <taxon>Eukaryota</taxon>
        <taxon>Viridiplantae</taxon>
        <taxon>Streptophyta</taxon>
        <taxon>Embryophyta</taxon>
        <taxon>Tracheophyta</taxon>
        <taxon>Spermatophyta</taxon>
        <taxon>Magnoliopsida</taxon>
        <taxon>eudicotyledons</taxon>
        <taxon>Gunneridae</taxon>
        <taxon>Pentapetalae</taxon>
        <taxon>rosids</taxon>
        <taxon>malvids</taxon>
        <taxon>Brassicales</taxon>
        <taxon>Brassicaceae</taxon>
        <taxon>Brassiceae</taxon>
        <taxon>Eruca</taxon>
    </lineage>
</organism>
<proteinExistence type="predicted"/>
<dbReference type="EMBL" id="CAKOAT010101377">
    <property type="protein sequence ID" value="CAH8324768.1"/>
    <property type="molecule type" value="Genomic_DNA"/>
</dbReference>
<protein>
    <submittedName>
        <fullName evidence="1">Uncharacterized protein</fullName>
    </submittedName>
</protein>
<evidence type="ECO:0000313" key="1">
    <source>
        <dbReference type="EMBL" id="CAH8324768.1"/>
    </source>
</evidence>
<dbReference type="AlphaFoldDB" id="A0ABC8JMS3"/>
<dbReference type="Proteomes" id="UP001642260">
    <property type="component" value="Unassembled WGS sequence"/>
</dbReference>
<reference evidence="1 2" key="1">
    <citation type="submission" date="2022-03" db="EMBL/GenBank/DDBJ databases">
        <authorList>
            <person name="Macdonald S."/>
            <person name="Ahmed S."/>
            <person name="Newling K."/>
        </authorList>
    </citation>
    <scope>NUCLEOTIDE SEQUENCE [LARGE SCALE GENOMIC DNA]</scope>
</reference>
<accession>A0ABC8JMS3</accession>
<sequence length="301" mass="33584">MATSYTLLSDWRAGRCTNTAEVRLWEARNINKAVNPCARICWCGSTAQIQKTSHKPKYLLSDAPLYIGFNDDGTSFEKLSTTVRTIPMELFRFQPYNQILELANTARQLRDVMGELSAIRSTMTDRILGAQCVMITLRLERDVNVCVSMFNSLAVALQNIFDSYRREPTVILVISVNPKKVGVNIVFDFAFLALEHRWWDRPVSVFIKGGSLTKNLSPLPFLSLTSLSSLLTLSDPGTISPTRQGEQSKLIESGTMHCLCHLADAQYVKVSPLILIVEGKNTEDQLKIATNSLVSYATVTV</sequence>
<evidence type="ECO:0000313" key="2">
    <source>
        <dbReference type="Proteomes" id="UP001642260"/>
    </source>
</evidence>
<keyword evidence="2" id="KW-1185">Reference proteome</keyword>